<evidence type="ECO:0000313" key="2">
    <source>
        <dbReference type="EMBL" id="KAJ8878849.1"/>
    </source>
</evidence>
<keyword evidence="3" id="KW-1185">Reference proteome</keyword>
<feature type="compositionally biased region" description="Basic and acidic residues" evidence="1">
    <location>
        <begin position="1262"/>
        <end position="1297"/>
    </location>
</feature>
<protein>
    <recommendedName>
        <fullName evidence="4">Fibronectin type-III domain-containing protein</fullName>
    </recommendedName>
</protein>
<evidence type="ECO:0000313" key="3">
    <source>
        <dbReference type="Proteomes" id="UP001159363"/>
    </source>
</evidence>
<organism evidence="2 3">
    <name type="scientific">Dryococelus australis</name>
    <dbReference type="NCBI Taxonomy" id="614101"/>
    <lineage>
        <taxon>Eukaryota</taxon>
        <taxon>Metazoa</taxon>
        <taxon>Ecdysozoa</taxon>
        <taxon>Arthropoda</taxon>
        <taxon>Hexapoda</taxon>
        <taxon>Insecta</taxon>
        <taxon>Pterygota</taxon>
        <taxon>Neoptera</taxon>
        <taxon>Polyneoptera</taxon>
        <taxon>Phasmatodea</taxon>
        <taxon>Verophasmatodea</taxon>
        <taxon>Anareolatae</taxon>
        <taxon>Phasmatidae</taxon>
        <taxon>Eurycanthinae</taxon>
        <taxon>Dryococelus</taxon>
    </lineage>
</organism>
<reference evidence="2 3" key="1">
    <citation type="submission" date="2023-02" db="EMBL/GenBank/DDBJ databases">
        <title>LHISI_Scaffold_Assembly.</title>
        <authorList>
            <person name="Stuart O.P."/>
            <person name="Cleave R."/>
            <person name="Magrath M.J.L."/>
            <person name="Mikheyev A.S."/>
        </authorList>
    </citation>
    <scope>NUCLEOTIDE SEQUENCE [LARGE SCALE GENOMIC DNA]</scope>
    <source>
        <strain evidence="2">Daus_M_001</strain>
        <tissue evidence="2">Leg muscle</tissue>
    </source>
</reference>
<evidence type="ECO:0008006" key="4">
    <source>
        <dbReference type="Google" id="ProtNLM"/>
    </source>
</evidence>
<dbReference type="EMBL" id="JARBHB010000007">
    <property type="protein sequence ID" value="KAJ8878849.1"/>
    <property type="molecule type" value="Genomic_DNA"/>
</dbReference>
<evidence type="ECO:0000256" key="1">
    <source>
        <dbReference type="SAM" id="MobiDB-lite"/>
    </source>
</evidence>
<sequence length="1512" mass="165905">MMVEEGCPGALILPGPLDLARSLAYSFTDLRIKWLTPPEGFRVESGNMVVVASDRWVFLLNCNPASRHPHFASAPPVLHADSQRQVCLSARTNSWLHWKSRIWKMWLAYVAVGQPVFSQYSRLPPPLHSAAYPSSPYFIIAGDRFLGGRRGARSGDARDSSVAGGCTIVGEVARFALPTATPDCPKTFAMVVLPTLERAAPLAVIHGDDARIDLPADAQATKSSREQLERDKYYEGAGLSAFVLTFQRALSSRQFVIGPGKFCAWPRTVLQVTLNGPVRRYNGVATHWVYGIMVLPDEWRPSTTAKLHGSSPCSSLGQAEHIQEEQRHCSRELSTASSHGFASFAFICVTESLESIRKSLPRYRQDCGEIRCRSSLLNVLNHGDCDEHEVLYIIKYTSCAMSHTQDTATERSNSFAQRVFDPSKWHKFRKFLVTARTTLPTDGGSNMFPRVCVVSSADEYGKAERGQLGESDVGGELRPGVVVPARLPGVLDADGTRHGLRLRHRRFQGHHAVRPDALQAILRDRPGIQLERPLQPVRQPHFNCRYAPPHPPIFANHFLFFFHISRFSEATVAERLACSPPSKAIRVQSPVGSFRIFACGNRVGRCRWSVGFLGDLPFPPPFHFGTAPYSPQSPSSTLIDLDAKSRLPQITSLAYSQQDRNVTVLSWPSVSYSCVSSIHVWLCYNFTRKEYTGCMYQSFNSALSELVVKDLDVCRKYYVRMRTANYRQSSATKTFEISGNFAYSSSNELDSAVLRVLESKLVVHWMMLKFYSRPGSTAFGNCFLAENRTGIVAGLFGDHTLPPPLHSGAAPYPPRFACVGSQDLGVKSGMDLHVFCETVVCANTHLIYKVQRHDGNTARLARRGDETPGVRASVAHELALAKAKNVTPNSAGIEWRVSDPNSTCGKERMALCLERNGSTSDSSSACLRWTLGQQGPSDVTTLSNLQPCTKYSAVVTLSGTGKTTNRTVTFTTPLNCDERHAKLHLDGFISASVLRKTYGQIAYKVVGTAVDERLASYQGEQGSIPGRATPGPTDAGIVPDDAAGRRVFSGISRLPRPFIPVLLHTHINHPLWLSRPRPLGPPNLGSTLARSVLAVQPVPIGLRESVYLQFFPHLRPRSAAGLYAGAQCPRRAVCAYGILSNDAIILFVGIGCQAGKKLANSWHSPVTIASTEVVPLTGHTLPIAVPGVLNTNGPSVAHMITTAMGSQCTTSQPPDGLLMASRASITFCDIVNMKTNDCVAFLQTKHAAVSSSDSGESNPSKYEYRFADKEPSAINRGRERDRETEREIERENPGEAKVREQCDPIACFGRIRTLNRDQRKYRSLQAHLGAKSPNDVHQNSTCHLLQSHRTACVRCIGVKGQRLLEVILSLVMPSLYSYHYTTVAPTLIKERTTQYCLSWVCGAADAIKAAVTNVTRSSGLVTWSVQAAGRDCSPTLAKMCLSRVVNTTTNNNTRSNITSAANCILVRVASQVRTSLDLLSACTAYRVSLTVLTETSPQPTRTLQLVTTSGRM</sequence>
<gene>
    <name evidence="2" type="ORF">PR048_019438</name>
</gene>
<accession>A0ABQ9H3H5</accession>
<proteinExistence type="predicted"/>
<comment type="caution">
    <text evidence="2">The sequence shown here is derived from an EMBL/GenBank/DDBJ whole genome shotgun (WGS) entry which is preliminary data.</text>
</comment>
<name>A0ABQ9H3H5_9NEOP</name>
<dbReference type="Proteomes" id="UP001159363">
    <property type="component" value="Chromosome 6"/>
</dbReference>
<feature type="compositionally biased region" description="Polar residues" evidence="1">
    <location>
        <begin position="1249"/>
        <end position="1260"/>
    </location>
</feature>
<feature type="region of interest" description="Disordered" evidence="1">
    <location>
        <begin position="1249"/>
        <end position="1297"/>
    </location>
</feature>